<dbReference type="InterPro" id="IPR013057">
    <property type="entry name" value="AA_transpt_TM"/>
</dbReference>
<gene>
    <name evidence="9" type="ORF">B0T11DRAFT_324537</name>
</gene>
<feature type="transmembrane region" description="Helical" evidence="7">
    <location>
        <begin position="366"/>
        <end position="386"/>
    </location>
</feature>
<accession>A0A8K0X9R2</accession>
<evidence type="ECO:0000313" key="10">
    <source>
        <dbReference type="Proteomes" id="UP000813385"/>
    </source>
</evidence>
<feature type="transmembrane region" description="Helical" evidence="7">
    <location>
        <begin position="208"/>
        <end position="229"/>
    </location>
</feature>
<feature type="transmembrane region" description="Helical" evidence="7">
    <location>
        <begin position="95"/>
        <end position="116"/>
    </location>
</feature>
<comment type="similarity">
    <text evidence="2">Belongs to the amino acid/polyamine transporter 2 family.</text>
</comment>
<dbReference type="PANTHER" id="PTHR22950:SF668">
    <property type="entry name" value="AMINO ACID TRANSPORTER (EUROFUNG)"/>
    <property type="match status" value="1"/>
</dbReference>
<evidence type="ECO:0000259" key="8">
    <source>
        <dbReference type="Pfam" id="PF01490"/>
    </source>
</evidence>
<dbReference type="FunFam" id="1.20.1740.10:FF:000039">
    <property type="entry name" value="Neutral amino acid transporter (Eurofung)"/>
    <property type="match status" value="1"/>
</dbReference>
<reference evidence="9" key="1">
    <citation type="journal article" date="2021" name="Nat. Commun.">
        <title>Genetic determinants of endophytism in the Arabidopsis root mycobiome.</title>
        <authorList>
            <person name="Mesny F."/>
            <person name="Miyauchi S."/>
            <person name="Thiergart T."/>
            <person name="Pickel B."/>
            <person name="Atanasova L."/>
            <person name="Karlsson M."/>
            <person name="Huettel B."/>
            <person name="Barry K.W."/>
            <person name="Haridas S."/>
            <person name="Chen C."/>
            <person name="Bauer D."/>
            <person name="Andreopoulos W."/>
            <person name="Pangilinan J."/>
            <person name="LaButti K."/>
            <person name="Riley R."/>
            <person name="Lipzen A."/>
            <person name="Clum A."/>
            <person name="Drula E."/>
            <person name="Henrissat B."/>
            <person name="Kohler A."/>
            <person name="Grigoriev I.V."/>
            <person name="Martin F.M."/>
            <person name="Hacquard S."/>
        </authorList>
    </citation>
    <scope>NUCLEOTIDE SEQUENCE</scope>
    <source>
        <strain evidence="9">MPI-CAGE-AT-0016</strain>
    </source>
</reference>
<keyword evidence="5 7" id="KW-0472">Membrane</keyword>
<name>A0A8K0X9R2_9PEZI</name>
<evidence type="ECO:0000256" key="1">
    <source>
        <dbReference type="ARBA" id="ARBA00004141"/>
    </source>
</evidence>
<feature type="transmembrane region" description="Helical" evidence="7">
    <location>
        <begin position="176"/>
        <end position="196"/>
    </location>
</feature>
<feature type="transmembrane region" description="Helical" evidence="7">
    <location>
        <begin position="325"/>
        <end position="346"/>
    </location>
</feature>
<feature type="transmembrane region" description="Helical" evidence="7">
    <location>
        <begin position="148"/>
        <end position="170"/>
    </location>
</feature>
<dbReference type="Pfam" id="PF01490">
    <property type="entry name" value="Aa_trans"/>
    <property type="match status" value="1"/>
</dbReference>
<dbReference type="EMBL" id="JAGPXD010000001">
    <property type="protein sequence ID" value="KAH7376654.1"/>
    <property type="molecule type" value="Genomic_DNA"/>
</dbReference>
<comment type="caution">
    <text evidence="9">The sequence shown here is derived from an EMBL/GenBank/DDBJ whole genome shotgun (WGS) entry which is preliminary data.</text>
</comment>
<dbReference type="GO" id="GO:0015179">
    <property type="term" value="F:L-amino acid transmembrane transporter activity"/>
    <property type="evidence" value="ECO:0007669"/>
    <property type="project" value="TreeGrafter"/>
</dbReference>
<feature type="region of interest" description="Disordered" evidence="6">
    <location>
        <begin position="1"/>
        <end position="38"/>
    </location>
</feature>
<feature type="domain" description="Amino acid transporter transmembrane" evidence="8">
    <location>
        <begin position="63"/>
        <end position="456"/>
    </location>
</feature>
<evidence type="ECO:0000256" key="2">
    <source>
        <dbReference type="ARBA" id="ARBA00008066"/>
    </source>
</evidence>
<dbReference type="AlphaFoldDB" id="A0A8K0X9R2"/>
<dbReference type="OrthoDB" id="40134at2759"/>
<keyword evidence="10" id="KW-1185">Reference proteome</keyword>
<dbReference type="PANTHER" id="PTHR22950">
    <property type="entry name" value="AMINO ACID TRANSPORTER"/>
    <property type="match status" value="1"/>
</dbReference>
<comment type="subcellular location">
    <subcellularLocation>
        <location evidence="1">Membrane</location>
        <topology evidence="1">Multi-pass membrane protein</topology>
    </subcellularLocation>
</comment>
<evidence type="ECO:0000256" key="3">
    <source>
        <dbReference type="ARBA" id="ARBA00022692"/>
    </source>
</evidence>
<evidence type="ECO:0000256" key="6">
    <source>
        <dbReference type="SAM" id="MobiDB-lite"/>
    </source>
</evidence>
<keyword evidence="3 7" id="KW-0812">Transmembrane</keyword>
<evidence type="ECO:0000256" key="4">
    <source>
        <dbReference type="ARBA" id="ARBA00022989"/>
    </source>
</evidence>
<dbReference type="Proteomes" id="UP000813385">
    <property type="component" value="Unassembled WGS sequence"/>
</dbReference>
<dbReference type="GO" id="GO:0016020">
    <property type="term" value="C:membrane"/>
    <property type="evidence" value="ECO:0007669"/>
    <property type="project" value="UniProtKB-SubCell"/>
</dbReference>
<feature type="compositionally biased region" description="Polar residues" evidence="6">
    <location>
        <begin position="21"/>
        <end position="31"/>
    </location>
</feature>
<evidence type="ECO:0000256" key="5">
    <source>
        <dbReference type="ARBA" id="ARBA00023136"/>
    </source>
</evidence>
<organism evidence="9 10">
    <name type="scientific">Plectosphaerella cucumerina</name>
    <dbReference type="NCBI Taxonomy" id="40658"/>
    <lineage>
        <taxon>Eukaryota</taxon>
        <taxon>Fungi</taxon>
        <taxon>Dikarya</taxon>
        <taxon>Ascomycota</taxon>
        <taxon>Pezizomycotina</taxon>
        <taxon>Sordariomycetes</taxon>
        <taxon>Hypocreomycetidae</taxon>
        <taxon>Glomerellales</taxon>
        <taxon>Plectosphaerellaceae</taxon>
        <taxon>Plectosphaerella</taxon>
    </lineage>
</organism>
<feature type="transmembrane region" description="Helical" evidence="7">
    <location>
        <begin position="398"/>
        <end position="422"/>
    </location>
</feature>
<keyword evidence="4 7" id="KW-1133">Transmembrane helix</keyword>
<evidence type="ECO:0000313" key="9">
    <source>
        <dbReference type="EMBL" id="KAH7376654.1"/>
    </source>
</evidence>
<evidence type="ECO:0000256" key="7">
    <source>
        <dbReference type="SAM" id="Phobius"/>
    </source>
</evidence>
<sequence>MGHHQVQPEGDFITHPDPEQQAGSPLANTKSAPDGSPCIPAYSPPAPVGVLHDETGDLIDFKTLTWWQGGIVMIAETVSLGILSLPSVLANLGLIPGIVLILFFSATATYSCLILADFRKRYPHVQHFGDAVEILGRPIGMGTVFRELFGLAQTLLQLFLMGGHILMWTICVNTLSGSSLCTVVWAVIGAAIFWVLNLPRTLKYTSWMSLTSCVSVIIAVLVTTISVGIEKPIQDKSIELSRSLGFLPAFLSVANIGTAFASHAIFFSVIAEFKNPDDWPKALALLQITDTSLYIVAAVVIYVYVGPDVPSPALSAASSPAVRKAIWGIAIPTIAIAGVIYAHVAAKYIFIRIFGNTKHAIRRTKLGTAAWVAITLGTWIIGLVIAESIPVFNSLLGLIAAAFGSWFSFGLPGLFWMWMYYGEWLRDWKQMCRFAATCVLLLTGACLFVVGLWASIDAIANESATKPWTCASNAAP</sequence>
<proteinExistence type="inferred from homology"/>
<feature type="transmembrane region" description="Helical" evidence="7">
    <location>
        <begin position="283"/>
        <end position="305"/>
    </location>
</feature>
<feature type="transmembrane region" description="Helical" evidence="7">
    <location>
        <begin position="249"/>
        <end position="271"/>
    </location>
</feature>
<feature type="transmembrane region" description="Helical" evidence="7">
    <location>
        <begin position="434"/>
        <end position="456"/>
    </location>
</feature>
<protein>
    <submittedName>
        <fullName evidence="9">Transmembrane amino acid transporter</fullName>
    </submittedName>
</protein>